<protein>
    <submittedName>
        <fullName evidence="2">Uncharacterized protein</fullName>
    </submittedName>
</protein>
<comment type="caution">
    <text evidence="2">The sequence shown here is derived from an EMBL/GenBank/DDBJ whole genome shotgun (WGS) entry which is preliminary data.</text>
</comment>
<dbReference type="OrthoDB" id="10330703at2759"/>
<accession>A0A7J8TL51</accession>
<evidence type="ECO:0000256" key="1">
    <source>
        <dbReference type="SAM" id="MobiDB-lite"/>
    </source>
</evidence>
<gene>
    <name evidence="2" type="ORF">Goklo_021931</name>
</gene>
<dbReference type="AlphaFoldDB" id="A0A7J8TL51"/>
<feature type="region of interest" description="Disordered" evidence="1">
    <location>
        <begin position="98"/>
        <end position="121"/>
    </location>
</feature>
<name>A0A7J8TL51_9ROSI</name>
<proteinExistence type="predicted"/>
<feature type="non-terminal residue" evidence="2">
    <location>
        <position position="1"/>
    </location>
</feature>
<keyword evidence="3" id="KW-1185">Reference proteome</keyword>
<dbReference type="Proteomes" id="UP000593573">
    <property type="component" value="Unassembled WGS sequence"/>
</dbReference>
<reference evidence="2 3" key="1">
    <citation type="journal article" date="2019" name="Genome Biol. Evol.">
        <title>Insights into the evolution of the New World diploid cottons (Gossypium, subgenus Houzingenia) based on genome sequencing.</title>
        <authorList>
            <person name="Grover C.E."/>
            <person name="Arick M.A. 2nd"/>
            <person name="Thrash A."/>
            <person name="Conover J.L."/>
            <person name="Sanders W.S."/>
            <person name="Peterson D.G."/>
            <person name="Frelichowski J.E."/>
            <person name="Scheffler J.A."/>
            <person name="Scheffler B.E."/>
            <person name="Wendel J.F."/>
        </authorList>
    </citation>
    <scope>NUCLEOTIDE SEQUENCE [LARGE SCALE GENOMIC DNA]</scope>
    <source>
        <strain evidence="2">57</strain>
        <tissue evidence="2">Leaf</tissue>
    </source>
</reference>
<organism evidence="2 3">
    <name type="scientific">Gossypium klotzschianum</name>
    <dbReference type="NCBI Taxonomy" id="34286"/>
    <lineage>
        <taxon>Eukaryota</taxon>
        <taxon>Viridiplantae</taxon>
        <taxon>Streptophyta</taxon>
        <taxon>Embryophyta</taxon>
        <taxon>Tracheophyta</taxon>
        <taxon>Spermatophyta</taxon>
        <taxon>Magnoliopsida</taxon>
        <taxon>eudicotyledons</taxon>
        <taxon>Gunneridae</taxon>
        <taxon>Pentapetalae</taxon>
        <taxon>rosids</taxon>
        <taxon>malvids</taxon>
        <taxon>Malvales</taxon>
        <taxon>Malvaceae</taxon>
        <taxon>Malvoideae</taxon>
        <taxon>Gossypium</taxon>
    </lineage>
</organism>
<dbReference type="EMBL" id="JABFAB010000001">
    <property type="protein sequence ID" value="MBA0638865.1"/>
    <property type="molecule type" value="Genomic_DNA"/>
</dbReference>
<evidence type="ECO:0000313" key="2">
    <source>
        <dbReference type="EMBL" id="MBA0638865.1"/>
    </source>
</evidence>
<sequence length="121" mass="13777">MSIYNLVQVLLTGGHSLIWFWTFNKGIVPEVSMFGFSPGLSLDSTERPKGFTEFDRKLSVESRDKNPKLKIEHKHLENNVKSSRLGRRVMCLNNDVSGKSSMRGVCKYQKPNDRSSRLPCS</sequence>
<evidence type="ECO:0000313" key="3">
    <source>
        <dbReference type="Proteomes" id="UP000593573"/>
    </source>
</evidence>
<feature type="compositionally biased region" description="Basic and acidic residues" evidence="1">
    <location>
        <begin position="110"/>
        <end position="121"/>
    </location>
</feature>